<dbReference type="SUPFAM" id="SSF54495">
    <property type="entry name" value="UBC-like"/>
    <property type="match status" value="1"/>
</dbReference>
<dbReference type="InterPro" id="IPR020568">
    <property type="entry name" value="Ribosomal_Su5_D2-typ_SF"/>
</dbReference>
<evidence type="ECO:0000256" key="1">
    <source>
        <dbReference type="ARBA" id="ARBA00004496"/>
    </source>
</evidence>
<keyword evidence="4" id="KW-0678">Repressor</keyword>
<dbReference type="GO" id="GO:0006446">
    <property type="term" value="P:regulation of translational initiation"/>
    <property type="evidence" value="ECO:0007669"/>
    <property type="project" value="TreeGrafter"/>
</dbReference>
<dbReference type="InterPro" id="IPR001498">
    <property type="entry name" value="Impact_N"/>
</dbReference>
<dbReference type="InterPro" id="IPR016135">
    <property type="entry name" value="UBQ-conjugating_enzyme/RWD"/>
</dbReference>
<evidence type="ECO:0000256" key="7">
    <source>
        <dbReference type="SAM" id="MobiDB-lite"/>
    </source>
</evidence>
<feature type="compositionally biased region" description="Acidic residues" evidence="7">
    <location>
        <begin position="120"/>
        <end position="130"/>
    </location>
</feature>
<evidence type="ECO:0000256" key="4">
    <source>
        <dbReference type="ARBA" id="ARBA00022491"/>
    </source>
</evidence>
<dbReference type="Gene3D" id="3.10.110.10">
    <property type="entry name" value="Ubiquitin Conjugating Enzyme"/>
    <property type="match status" value="1"/>
</dbReference>
<dbReference type="InterPro" id="IPR006575">
    <property type="entry name" value="RWD_dom"/>
</dbReference>
<dbReference type="GO" id="GO:0140469">
    <property type="term" value="P:GCN2-mediated signaling"/>
    <property type="evidence" value="ECO:0007669"/>
    <property type="project" value="TreeGrafter"/>
</dbReference>
<keyword evidence="3" id="KW-0963">Cytoplasm</keyword>
<name>A0A8H7PKP3_9FUNG</name>
<dbReference type="PANTHER" id="PTHR16301">
    <property type="entry name" value="IMPACT-RELATED"/>
    <property type="match status" value="1"/>
</dbReference>
<accession>A0A8H7PKP3</accession>
<comment type="similarity">
    <text evidence="2">Belongs to the IMPACT family.</text>
</comment>
<feature type="region of interest" description="Disordered" evidence="7">
    <location>
        <begin position="119"/>
        <end position="154"/>
    </location>
</feature>
<sequence>MSSDREAQEEEALVLESIYDQDFQIKEANTYHFTLRLDDEATLRSPRLVVIDFHIPEVYPSSTPPVYEITSVYCGTQKIDASVREEIDTNFKAMFVPGEVVLFEWINWLKDYLDTTYPEEQQEVQQPEDTEPTKDAVEPPTTTIESSQAEDEDCPEIKSGESLIDRKSVFVGHVATVNSVEQVQAVRRKLLQNKKIAKATHNILAYRIELDSGVIAQDHDEDGETAAGGRLLHLLQILEVTNVVVIVSRWYGGIHLHADRFKDINNSARQVLEANGYIDDTKGKKK</sequence>
<dbReference type="PANTHER" id="PTHR16301:SF25">
    <property type="entry name" value="PROTEIN IMPACT"/>
    <property type="match status" value="1"/>
</dbReference>
<dbReference type="Proteomes" id="UP000612746">
    <property type="component" value="Unassembled WGS sequence"/>
</dbReference>
<keyword evidence="6" id="KW-0346">Stress response</keyword>
<gene>
    <name evidence="9" type="ORF">INT44_000397</name>
</gene>
<evidence type="ECO:0000256" key="2">
    <source>
        <dbReference type="ARBA" id="ARBA00007665"/>
    </source>
</evidence>
<dbReference type="AlphaFoldDB" id="A0A8H7PKP3"/>
<dbReference type="GO" id="GO:0005737">
    <property type="term" value="C:cytoplasm"/>
    <property type="evidence" value="ECO:0007669"/>
    <property type="project" value="UniProtKB-SubCell"/>
</dbReference>
<evidence type="ECO:0000256" key="3">
    <source>
        <dbReference type="ARBA" id="ARBA00022490"/>
    </source>
</evidence>
<evidence type="ECO:0000313" key="9">
    <source>
        <dbReference type="EMBL" id="KAG2175919.1"/>
    </source>
</evidence>
<reference evidence="9" key="1">
    <citation type="submission" date="2020-12" db="EMBL/GenBank/DDBJ databases">
        <title>Metabolic potential, ecology and presence of endohyphal bacteria is reflected in genomic diversity of Mucoromycotina.</title>
        <authorList>
            <person name="Muszewska A."/>
            <person name="Okrasinska A."/>
            <person name="Steczkiewicz K."/>
            <person name="Drgas O."/>
            <person name="Orlowska M."/>
            <person name="Perlinska-Lenart U."/>
            <person name="Aleksandrzak-Piekarczyk T."/>
            <person name="Szatraj K."/>
            <person name="Zielenkiewicz U."/>
            <person name="Pilsyk S."/>
            <person name="Malc E."/>
            <person name="Mieczkowski P."/>
            <person name="Kruszewska J.S."/>
            <person name="Biernat P."/>
            <person name="Pawlowska J."/>
        </authorList>
    </citation>
    <scope>NUCLEOTIDE SEQUENCE</scope>
    <source>
        <strain evidence="9">WA0000051536</strain>
    </source>
</reference>
<dbReference type="InterPro" id="IPR023582">
    <property type="entry name" value="Impact"/>
</dbReference>
<evidence type="ECO:0000256" key="6">
    <source>
        <dbReference type="ARBA" id="ARBA00023016"/>
    </source>
</evidence>
<evidence type="ECO:0000313" key="10">
    <source>
        <dbReference type="Proteomes" id="UP000612746"/>
    </source>
</evidence>
<feature type="domain" description="RWD" evidence="8">
    <location>
        <begin position="10"/>
        <end position="116"/>
    </location>
</feature>
<keyword evidence="5" id="KW-0810">Translation regulation</keyword>
<protein>
    <recommendedName>
        <fullName evidence="8">RWD domain-containing protein</fullName>
    </recommendedName>
</protein>
<comment type="caution">
    <text evidence="9">The sequence shown here is derived from an EMBL/GenBank/DDBJ whole genome shotgun (WGS) entry which is preliminary data.</text>
</comment>
<dbReference type="SMART" id="SM00591">
    <property type="entry name" value="RWD"/>
    <property type="match status" value="1"/>
</dbReference>
<dbReference type="Gene3D" id="3.30.230.30">
    <property type="entry name" value="Impact, N-terminal domain"/>
    <property type="match status" value="1"/>
</dbReference>
<evidence type="ECO:0000256" key="5">
    <source>
        <dbReference type="ARBA" id="ARBA00022845"/>
    </source>
</evidence>
<organism evidence="9 10">
    <name type="scientific">Umbelopsis vinacea</name>
    <dbReference type="NCBI Taxonomy" id="44442"/>
    <lineage>
        <taxon>Eukaryota</taxon>
        <taxon>Fungi</taxon>
        <taxon>Fungi incertae sedis</taxon>
        <taxon>Mucoromycota</taxon>
        <taxon>Mucoromycotina</taxon>
        <taxon>Umbelopsidomycetes</taxon>
        <taxon>Umbelopsidales</taxon>
        <taxon>Umbelopsidaceae</taxon>
        <taxon>Umbelopsis</taxon>
    </lineage>
</organism>
<dbReference type="Pfam" id="PF05773">
    <property type="entry name" value="RWD"/>
    <property type="match status" value="1"/>
</dbReference>
<proteinExistence type="inferred from homology"/>
<keyword evidence="10" id="KW-1185">Reference proteome</keyword>
<dbReference type="PROSITE" id="PS50908">
    <property type="entry name" value="RWD"/>
    <property type="match status" value="1"/>
</dbReference>
<dbReference type="Pfam" id="PF01205">
    <property type="entry name" value="Impact_N"/>
    <property type="match status" value="1"/>
</dbReference>
<dbReference type="EMBL" id="JAEPRA010000014">
    <property type="protein sequence ID" value="KAG2175919.1"/>
    <property type="molecule type" value="Genomic_DNA"/>
</dbReference>
<dbReference type="OrthoDB" id="69641at2759"/>
<comment type="subcellular location">
    <subcellularLocation>
        <location evidence="1">Cytoplasm</location>
    </subcellularLocation>
</comment>
<dbReference type="InterPro" id="IPR036956">
    <property type="entry name" value="Impact_N_sf"/>
</dbReference>
<dbReference type="SUPFAM" id="SSF54211">
    <property type="entry name" value="Ribosomal protein S5 domain 2-like"/>
    <property type="match status" value="1"/>
</dbReference>
<dbReference type="CDD" id="cd23821">
    <property type="entry name" value="RWD_IMPACT"/>
    <property type="match status" value="1"/>
</dbReference>
<evidence type="ECO:0000259" key="8">
    <source>
        <dbReference type="PROSITE" id="PS50908"/>
    </source>
</evidence>